<dbReference type="AlphaFoldDB" id="X0PVB1"/>
<dbReference type="Proteomes" id="UP000051236">
    <property type="component" value="Unassembled WGS sequence"/>
</dbReference>
<dbReference type="PANTHER" id="PTHR42916:SF1">
    <property type="entry name" value="PROTEIN PHYLLO, CHLOROPLASTIC"/>
    <property type="match status" value="1"/>
</dbReference>
<dbReference type="Gene3D" id="3.40.50.1820">
    <property type="entry name" value="alpha/beta hydrolase"/>
    <property type="match status" value="1"/>
</dbReference>
<reference evidence="5 6" key="1">
    <citation type="journal article" date="2015" name="Genome Announc.">
        <title>Expanding the biotechnology potential of lactobacilli through comparative genomics of 213 strains and associated genera.</title>
        <authorList>
            <person name="Sun Z."/>
            <person name="Harris H.M."/>
            <person name="McCann A."/>
            <person name="Guo C."/>
            <person name="Argimon S."/>
            <person name="Zhang W."/>
            <person name="Yang X."/>
            <person name="Jeffery I.B."/>
            <person name="Cooney J.C."/>
            <person name="Kagawa T.F."/>
            <person name="Liu W."/>
            <person name="Song Y."/>
            <person name="Salvetti E."/>
            <person name="Wrobel A."/>
            <person name="Rasinkangas P."/>
            <person name="Parkhill J."/>
            <person name="Rea M.C."/>
            <person name="O'Sullivan O."/>
            <person name="Ritari J."/>
            <person name="Douillard F.P."/>
            <person name="Paul Ross R."/>
            <person name="Yang R."/>
            <person name="Briner A.E."/>
            <person name="Felis G.E."/>
            <person name="de Vos W.M."/>
            <person name="Barrangou R."/>
            <person name="Klaenhammer T.R."/>
            <person name="Caufield P.W."/>
            <person name="Cui Y."/>
            <person name="Zhang H."/>
            <person name="O'Toole P.W."/>
        </authorList>
    </citation>
    <scope>NUCLEOTIDE SEQUENCE [LARGE SCALE GENOMIC DNA]</scope>
    <source>
        <strain evidence="5 6">DSM 18527</strain>
    </source>
</reference>
<dbReference type="OrthoDB" id="9808398at2"/>
<dbReference type="PANTHER" id="PTHR42916">
    <property type="entry name" value="2-SUCCINYL-5-ENOLPYRUVYL-6-HYDROXY-3-CYCLOHEXENE-1-CARBOXYLATE SYNTHASE"/>
    <property type="match status" value="1"/>
</dbReference>
<comment type="function">
    <text evidence="3">Catalyzes a proton abstraction reaction that results in 2,5-elimination of pyruvate from 2-succinyl-5-enolpyruvyl-6-hydroxy-3-cyclohexene-1-carboxylate (SEPHCHC) and the formation of 2-succinyl-6-hydroxy-2,4-cyclohexadiene-1-carboxylate (SHCHC).</text>
</comment>
<dbReference type="InterPro" id="IPR000073">
    <property type="entry name" value="AB_hydrolase_1"/>
</dbReference>
<sequence length="265" mass="29412">MQLQLTKSSYHLTIVGTGEPTWLLLHGFMGSGLDFFNLVQHLPGRFILPDLLGHGTTNADQDYPYTMAHQVQDLNAILTQIIGEAPVNLWGYSMGGRVAIAFAATYPQKVAHLYLESTRPGMLTKDARHQRQNHDANLAAQLLSGSLAEFVDHWEALPLFASQTHLNSALKTQVRKQRLVQDKNQLAKSLTQMGTGSQPNYWPNLLRFNFQTTVITGQLDLKFTQIGQAMLNDLPQGQGITVPNVGHNVHLEAPETVQQILKLEG</sequence>
<keyword evidence="2 3" id="KW-0456">Lyase</keyword>
<dbReference type="PATRIC" id="fig|1423734.3.peg.2290"/>
<dbReference type="HAMAP" id="MF_01660">
    <property type="entry name" value="MenH"/>
    <property type="match status" value="1"/>
</dbReference>
<dbReference type="UniPathway" id="UPA01057">
    <property type="reaction ID" value="UER00900"/>
</dbReference>
<evidence type="ECO:0000256" key="3">
    <source>
        <dbReference type="HAMAP-Rule" id="MF_01660"/>
    </source>
</evidence>
<dbReference type="GO" id="GO:0009234">
    <property type="term" value="P:menaquinone biosynthetic process"/>
    <property type="evidence" value="ECO:0007669"/>
    <property type="project" value="UniProtKB-UniRule"/>
</dbReference>
<comment type="subunit">
    <text evidence="3">Monomer.</text>
</comment>
<dbReference type="SUPFAM" id="SSF53474">
    <property type="entry name" value="alpha/beta-Hydrolases"/>
    <property type="match status" value="1"/>
</dbReference>
<dbReference type="InterPro" id="IPR029058">
    <property type="entry name" value="AB_hydrolase_fold"/>
</dbReference>
<keyword evidence="6" id="KW-1185">Reference proteome</keyword>
<dbReference type="GO" id="GO:0016787">
    <property type="term" value="F:hydrolase activity"/>
    <property type="evidence" value="ECO:0007669"/>
    <property type="project" value="UniProtKB-KW"/>
</dbReference>
<proteinExistence type="inferred from homology"/>
<evidence type="ECO:0000259" key="4">
    <source>
        <dbReference type="Pfam" id="PF00561"/>
    </source>
</evidence>
<dbReference type="Pfam" id="PF00561">
    <property type="entry name" value="Abhydrolase_1"/>
    <property type="match status" value="1"/>
</dbReference>
<accession>X0PVB1</accession>
<comment type="pathway">
    <text evidence="3">Quinol/quinone metabolism; 1,4-dihydroxy-2-naphthoate biosynthesis; 1,4-dihydroxy-2-naphthoate from chorismate: step 3/7.</text>
</comment>
<evidence type="ECO:0000313" key="6">
    <source>
        <dbReference type="Proteomes" id="UP000051236"/>
    </source>
</evidence>
<dbReference type="InterPro" id="IPR022485">
    <property type="entry name" value="SHCHC_synthase_MenH"/>
</dbReference>
<dbReference type="GO" id="GO:0070205">
    <property type="term" value="F:2-succinyl-6-hydroxy-2,4-cyclohexadiene-1-carboxylate synthase activity"/>
    <property type="evidence" value="ECO:0007669"/>
    <property type="project" value="UniProtKB-UniRule"/>
</dbReference>
<dbReference type="NCBIfam" id="TIGR03695">
    <property type="entry name" value="menH_SHCHC"/>
    <property type="match status" value="1"/>
</dbReference>
<dbReference type="EC" id="4.2.99.20" evidence="3"/>
<evidence type="ECO:0000313" key="5">
    <source>
        <dbReference type="EMBL" id="KRM36861.1"/>
    </source>
</evidence>
<comment type="pathway">
    <text evidence="3">Quinol/quinone metabolism; menaquinone biosynthesis.</text>
</comment>
<dbReference type="PRINTS" id="PR00111">
    <property type="entry name" value="ABHYDROLASE"/>
</dbReference>
<evidence type="ECO:0000256" key="2">
    <source>
        <dbReference type="ARBA" id="ARBA00023239"/>
    </source>
</evidence>
<protein>
    <recommendedName>
        <fullName evidence="3">Putative 2-succinyl-6-hydroxy-2,4-cyclohexadiene-1-carboxylate synthase</fullName>
        <shortName evidence="3">SHCHC synthase</shortName>
        <ecNumber evidence="3">4.2.99.20</ecNumber>
    </recommendedName>
</protein>
<keyword evidence="5" id="KW-0378">Hydrolase</keyword>
<dbReference type="RefSeq" id="WP_035455291.1">
    <property type="nucleotide sequence ID" value="NZ_AZGA01000001.1"/>
</dbReference>
<comment type="caution">
    <text evidence="5">The sequence shown here is derived from an EMBL/GenBank/DDBJ whole genome shotgun (WGS) entry which is preliminary data.</text>
</comment>
<name>X0PVB1_9LACO</name>
<dbReference type="STRING" id="1423734.FC83_GL002266"/>
<dbReference type="eggNOG" id="COG0596">
    <property type="taxonomic scope" value="Bacteria"/>
</dbReference>
<keyword evidence="1 3" id="KW-0474">Menaquinone biosynthesis</keyword>
<comment type="similarity">
    <text evidence="3">Belongs to the AB hydrolase superfamily. MenH family.</text>
</comment>
<organism evidence="5 6">
    <name type="scientific">Agrilactobacillus composti DSM 18527 = JCM 14202</name>
    <dbReference type="NCBI Taxonomy" id="1423734"/>
    <lineage>
        <taxon>Bacteria</taxon>
        <taxon>Bacillati</taxon>
        <taxon>Bacillota</taxon>
        <taxon>Bacilli</taxon>
        <taxon>Lactobacillales</taxon>
        <taxon>Lactobacillaceae</taxon>
        <taxon>Agrilactobacillus</taxon>
    </lineage>
</organism>
<dbReference type="UniPathway" id="UPA00079"/>
<gene>
    <name evidence="3" type="primary">menH</name>
    <name evidence="5" type="ORF">FC83_GL002266</name>
</gene>
<dbReference type="EMBL" id="AZGA01000001">
    <property type="protein sequence ID" value="KRM36861.1"/>
    <property type="molecule type" value="Genomic_DNA"/>
</dbReference>
<comment type="catalytic activity">
    <reaction evidence="3">
        <text>5-enolpyruvoyl-6-hydroxy-2-succinyl-cyclohex-3-ene-1-carboxylate = (1R,6R)-6-hydroxy-2-succinyl-cyclohexa-2,4-diene-1-carboxylate + pyruvate</text>
        <dbReference type="Rhea" id="RHEA:25597"/>
        <dbReference type="ChEBI" id="CHEBI:15361"/>
        <dbReference type="ChEBI" id="CHEBI:58689"/>
        <dbReference type="ChEBI" id="CHEBI:58818"/>
        <dbReference type="EC" id="4.2.99.20"/>
    </reaction>
</comment>
<evidence type="ECO:0000256" key="1">
    <source>
        <dbReference type="ARBA" id="ARBA00022428"/>
    </source>
</evidence>
<feature type="domain" description="AB hydrolase-1" evidence="4">
    <location>
        <begin position="23"/>
        <end position="254"/>
    </location>
</feature>